<sequence>MFRGKSIDNRSILIYRFSGHFWRSIITRKSRFKNGK</sequence>
<dbReference type="Proteomes" id="UP000887565">
    <property type="component" value="Unplaced"/>
</dbReference>
<dbReference type="WBParaSite" id="nRc.2.0.1.t22522-RA">
    <property type="protein sequence ID" value="nRc.2.0.1.t22522-RA"/>
    <property type="gene ID" value="nRc.2.0.1.g22522"/>
</dbReference>
<evidence type="ECO:0000313" key="1">
    <source>
        <dbReference type="Proteomes" id="UP000887565"/>
    </source>
</evidence>
<dbReference type="AlphaFoldDB" id="A0A915J8P3"/>
<protein>
    <submittedName>
        <fullName evidence="2">Uncharacterized protein</fullName>
    </submittedName>
</protein>
<proteinExistence type="predicted"/>
<reference evidence="2" key="1">
    <citation type="submission" date="2022-11" db="UniProtKB">
        <authorList>
            <consortium name="WormBaseParasite"/>
        </authorList>
    </citation>
    <scope>IDENTIFICATION</scope>
</reference>
<evidence type="ECO:0000313" key="2">
    <source>
        <dbReference type="WBParaSite" id="nRc.2.0.1.t22522-RA"/>
    </source>
</evidence>
<accession>A0A915J8P3</accession>
<name>A0A915J8P3_ROMCU</name>
<organism evidence="1 2">
    <name type="scientific">Romanomermis culicivorax</name>
    <name type="common">Nematode worm</name>
    <dbReference type="NCBI Taxonomy" id="13658"/>
    <lineage>
        <taxon>Eukaryota</taxon>
        <taxon>Metazoa</taxon>
        <taxon>Ecdysozoa</taxon>
        <taxon>Nematoda</taxon>
        <taxon>Enoplea</taxon>
        <taxon>Dorylaimia</taxon>
        <taxon>Mermithida</taxon>
        <taxon>Mermithoidea</taxon>
        <taxon>Mermithidae</taxon>
        <taxon>Romanomermis</taxon>
    </lineage>
</organism>
<keyword evidence="1" id="KW-1185">Reference proteome</keyword>